<dbReference type="Proteomes" id="UP000434957">
    <property type="component" value="Unassembled WGS sequence"/>
</dbReference>
<dbReference type="CDD" id="cd09274">
    <property type="entry name" value="RNase_HI_RT_Ty3"/>
    <property type="match status" value="1"/>
</dbReference>
<dbReference type="Pfam" id="PF00078">
    <property type="entry name" value="RVT_1"/>
    <property type="match status" value="1"/>
</dbReference>
<keyword evidence="1" id="KW-0808">Transferase</keyword>
<evidence type="ECO:0000256" key="6">
    <source>
        <dbReference type="ARBA" id="ARBA00022918"/>
    </source>
</evidence>
<evidence type="ECO:0000313" key="10">
    <source>
        <dbReference type="Proteomes" id="UP000434957"/>
    </source>
</evidence>
<organism evidence="9 10">
    <name type="scientific">Phytophthora rubi</name>
    <dbReference type="NCBI Taxonomy" id="129364"/>
    <lineage>
        <taxon>Eukaryota</taxon>
        <taxon>Sar</taxon>
        <taxon>Stramenopiles</taxon>
        <taxon>Oomycota</taxon>
        <taxon>Peronosporomycetes</taxon>
        <taxon>Peronosporales</taxon>
        <taxon>Peronosporaceae</taxon>
        <taxon>Phytophthora</taxon>
    </lineage>
</organism>
<feature type="compositionally biased region" description="Low complexity" evidence="7">
    <location>
        <begin position="586"/>
        <end position="607"/>
    </location>
</feature>
<protein>
    <recommendedName>
        <fullName evidence="8">Reverse transcriptase domain-containing protein</fullName>
    </recommendedName>
</protein>
<dbReference type="FunFam" id="3.30.70.270:FF:000003">
    <property type="entry name" value="Transposon Ty3-G Gag-Pol polyprotein"/>
    <property type="match status" value="1"/>
</dbReference>
<feature type="compositionally biased region" description="Basic and acidic residues" evidence="7">
    <location>
        <begin position="445"/>
        <end position="479"/>
    </location>
</feature>
<dbReference type="PANTHER" id="PTHR37984:SF5">
    <property type="entry name" value="PROTEIN NYNRIN-LIKE"/>
    <property type="match status" value="1"/>
</dbReference>
<accession>A0A6A4CE38</accession>
<dbReference type="InterPro" id="IPR043128">
    <property type="entry name" value="Rev_trsase/Diguanyl_cyclase"/>
</dbReference>
<dbReference type="PANTHER" id="PTHR37984">
    <property type="entry name" value="PROTEIN CBG26694"/>
    <property type="match status" value="1"/>
</dbReference>
<keyword evidence="6" id="KW-0695">RNA-directed DNA polymerase</keyword>
<feature type="compositionally biased region" description="Basic and acidic residues" evidence="7">
    <location>
        <begin position="336"/>
        <end position="349"/>
    </location>
</feature>
<keyword evidence="2" id="KW-0548">Nucleotidyltransferase</keyword>
<dbReference type="Gene3D" id="3.10.10.10">
    <property type="entry name" value="HIV Type 1 Reverse Transcriptase, subunit A, domain 1"/>
    <property type="match status" value="1"/>
</dbReference>
<evidence type="ECO:0000256" key="4">
    <source>
        <dbReference type="ARBA" id="ARBA00022759"/>
    </source>
</evidence>
<keyword evidence="3" id="KW-0540">Nuclease</keyword>
<dbReference type="InterPro" id="IPR041373">
    <property type="entry name" value="RT_RNaseH"/>
</dbReference>
<dbReference type="GO" id="GO:0004519">
    <property type="term" value="F:endonuclease activity"/>
    <property type="evidence" value="ECO:0007669"/>
    <property type="project" value="UniProtKB-KW"/>
</dbReference>
<sequence length="643" mass="69438">MAAKDQEKTAFTTKQGLYEFVRMSFGLTNAPSTFQRMMNSVLRGLTWVTCLVYLDDIIVYTKGGIERHVIELACVLERLDEAGLTLKLKKCVFATRRMEYLGHELSSDGVRPLERLVSAVREFPQPRDDVEVKRFVHLAGYYRRFIDGFGAITAPMTKLLRKSVEWEWTEAQQTAFEYVKEVLTTKPLLIYPDFRLPFRVVTDASITGLGACLMQDQGHGWQPVAYASKVNSETEAKYGITELECLAVVWSIKLFRPYLYGRKFTIVTDHSALKWLMTSPNLTGKLHRWALTLQEFDFDVEYRPGSTNVVADALSRAPTTSAVLATVGRRRRTKRRPAESELSPREARGSGEASLATNEQQETVAGGRGGLDGAAGDALSPDTAWSTTATAGGEADISRGSTAVVVGVGHEKPASVLARGDEQQPAPPTKGRQSASAVVSSSMADRTRSSARRLDGSVGVDDKRVAGVPTRPRELEPHVPARTTSVSVAPRSGLRSSTTVVDPVAAMTGNPAAVPAASKKRATRARAAEKSTETSGAVSARLSRSEALRRTPAESREVRQDALLDVTVDGQQGSARSKVDTTGGATRPTDGAGRTPPTPGPSRGARATRVEPTTGEGDKPRPAAEDAVANRPRTKTVVSGGLG</sequence>
<feature type="region of interest" description="Disordered" evidence="7">
    <location>
        <begin position="413"/>
        <end position="643"/>
    </location>
</feature>
<dbReference type="InterPro" id="IPR043502">
    <property type="entry name" value="DNA/RNA_pol_sf"/>
</dbReference>
<feature type="region of interest" description="Disordered" evidence="7">
    <location>
        <begin position="322"/>
        <end position="395"/>
    </location>
</feature>
<proteinExistence type="predicted"/>
<evidence type="ECO:0000256" key="7">
    <source>
        <dbReference type="SAM" id="MobiDB-lite"/>
    </source>
</evidence>
<comment type="caution">
    <text evidence="9">The sequence shown here is derived from an EMBL/GenBank/DDBJ whole genome shotgun (WGS) entry which is preliminary data.</text>
</comment>
<feature type="domain" description="Reverse transcriptase" evidence="8">
    <location>
        <begin position="1"/>
        <end position="105"/>
    </location>
</feature>
<name>A0A6A4CE38_9STRA</name>
<keyword evidence="10" id="KW-1185">Reference proteome</keyword>
<evidence type="ECO:0000313" key="9">
    <source>
        <dbReference type="EMBL" id="KAE9285326.1"/>
    </source>
</evidence>
<reference evidence="9 10" key="1">
    <citation type="submission" date="2018-08" db="EMBL/GenBank/DDBJ databases">
        <title>Genomic investigation of the strawberry pathogen Phytophthora fragariae indicates pathogenicity is determined by transcriptional variation in three key races.</title>
        <authorList>
            <person name="Adams T.M."/>
            <person name="Armitage A.D."/>
            <person name="Sobczyk M.K."/>
            <person name="Bates H.J."/>
            <person name="Dunwell J.M."/>
            <person name="Nellist C.F."/>
            <person name="Harrison R.J."/>
        </authorList>
    </citation>
    <scope>NUCLEOTIDE SEQUENCE [LARGE SCALE GENOMIC DNA]</scope>
    <source>
        <strain evidence="9 10">SCRP333</strain>
    </source>
</reference>
<dbReference type="CDD" id="cd01647">
    <property type="entry name" value="RT_LTR"/>
    <property type="match status" value="1"/>
</dbReference>
<evidence type="ECO:0000256" key="5">
    <source>
        <dbReference type="ARBA" id="ARBA00022801"/>
    </source>
</evidence>
<dbReference type="GO" id="GO:0016787">
    <property type="term" value="F:hydrolase activity"/>
    <property type="evidence" value="ECO:0007669"/>
    <property type="project" value="UniProtKB-KW"/>
</dbReference>
<dbReference type="AlphaFoldDB" id="A0A6A4CE38"/>
<keyword evidence="5" id="KW-0378">Hydrolase</keyword>
<evidence type="ECO:0000259" key="8">
    <source>
        <dbReference type="PROSITE" id="PS50878"/>
    </source>
</evidence>
<evidence type="ECO:0000256" key="2">
    <source>
        <dbReference type="ARBA" id="ARBA00022695"/>
    </source>
</evidence>
<dbReference type="Pfam" id="PF17917">
    <property type="entry name" value="RT_RNaseH"/>
    <property type="match status" value="1"/>
</dbReference>
<dbReference type="Gene3D" id="3.30.70.270">
    <property type="match status" value="2"/>
</dbReference>
<gene>
    <name evidence="9" type="ORF">PR003_g26614</name>
</gene>
<keyword evidence="4" id="KW-0255">Endonuclease</keyword>
<evidence type="ECO:0000256" key="3">
    <source>
        <dbReference type="ARBA" id="ARBA00022722"/>
    </source>
</evidence>
<dbReference type="InterPro" id="IPR050951">
    <property type="entry name" value="Retrovirus_Pol_polyprotein"/>
</dbReference>
<dbReference type="SUPFAM" id="SSF56672">
    <property type="entry name" value="DNA/RNA polymerases"/>
    <property type="match status" value="1"/>
</dbReference>
<evidence type="ECO:0000256" key="1">
    <source>
        <dbReference type="ARBA" id="ARBA00022679"/>
    </source>
</evidence>
<dbReference type="FunFam" id="3.30.70.270:FF:000020">
    <property type="entry name" value="Transposon Tf2-6 polyprotein-like Protein"/>
    <property type="match status" value="1"/>
</dbReference>
<dbReference type="EMBL" id="QXFT01003488">
    <property type="protein sequence ID" value="KAE9285326.1"/>
    <property type="molecule type" value="Genomic_DNA"/>
</dbReference>
<dbReference type="PROSITE" id="PS50878">
    <property type="entry name" value="RT_POL"/>
    <property type="match status" value="1"/>
</dbReference>
<dbReference type="InterPro" id="IPR000477">
    <property type="entry name" value="RT_dom"/>
</dbReference>
<dbReference type="GO" id="GO:0003964">
    <property type="term" value="F:RNA-directed DNA polymerase activity"/>
    <property type="evidence" value="ECO:0007669"/>
    <property type="project" value="UniProtKB-KW"/>
</dbReference>
<feature type="compositionally biased region" description="Basic and acidic residues" evidence="7">
    <location>
        <begin position="543"/>
        <end position="562"/>
    </location>
</feature>